<reference evidence="1" key="1">
    <citation type="journal article" date="2022" name="bioRxiv">
        <title>Sequencing and chromosome-scale assembly of the giantPleurodeles waltlgenome.</title>
        <authorList>
            <person name="Brown T."/>
            <person name="Elewa A."/>
            <person name="Iarovenko S."/>
            <person name="Subramanian E."/>
            <person name="Araus A.J."/>
            <person name="Petzold A."/>
            <person name="Susuki M."/>
            <person name="Suzuki K.-i.T."/>
            <person name="Hayashi T."/>
            <person name="Toyoda A."/>
            <person name="Oliveira C."/>
            <person name="Osipova E."/>
            <person name="Leigh N.D."/>
            <person name="Simon A."/>
            <person name="Yun M.H."/>
        </authorList>
    </citation>
    <scope>NUCLEOTIDE SEQUENCE</scope>
    <source>
        <strain evidence="1">20211129_DDA</strain>
        <tissue evidence="1">Liver</tissue>
    </source>
</reference>
<dbReference type="EMBL" id="JANPWB010000005">
    <property type="protein sequence ID" value="KAJ1187630.1"/>
    <property type="molecule type" value="Genomic_DNA"/>
</dbReference>
<evidence type="ECO:0000313" key="1">
    <source>
        <dbReference type="EMBL" id="KAJ1187630.1"/>
    </source>
</evidence>
<sequence>MEHHLREIEQRYYASSDATLLAEARPTINLFDEAAHLEVCYLGKTARAKCYGEEDRVGKTLANLLRRTWASEYIVELDDNTAEPQVSVA</sequence>
<organism evidence="1 2">
    <name type="scientific">Pleurodeles waltl</name>
    <name type="common">Iberian ribbed newt</name>
    <dbReference type="NCBI Taxonomy" id="8319"/>
    <lineage>
        <taxon>Eukaryota</taxon>
        <taxon>Metazoa</taxon>
        <taxon>Chordata</taxon>
        <taxon>Craniata</taxon>
        <taxon>Vertebrata</taxon>
        <taxon>Euteleostomi</taxon>
        <taxon>Amphibia</taxon>
        <taxon>Batrachia</taxon>
        <taxon>Caudata</taxon>
        <taxon>Salamandroidea</taxon>
        <taxon>Salamandridae</taxon>
        <taxon>Pleurodelinae</taxon>
        <taxon>Pleurodeles</taxon>
    </lineage>
</organism>
<gene>
    <name evidence="1" type="ORF">NDU88_004405</name>
</gene>
<accession>A0AAV7UF70</accession>
<protein>
    <submittedName>
        <fullName evidence="1">Uncharacterized protein</fullName>
    </submittedName>
</protein>
<dbReference type="AlphaFoldDB" id="A0AAV7UF70"/>
<proteinExistence type="predicted"/>
<dbReference type="Proteomes" id="UP001066276">
    <property type="component" value="Chromosome 3_1"/>
</dbReference>
<name>A0AAV7UF70_PLEWA</name>
<comment type="caution">
    <text evidence="1">The sequence shown here is derived from an EMBL/GenBank/DDBJ whole genome shotgun (WGS) entry which is preliminary data.</text>
</comment>
<keyword evidence="2" id="KW-1185">Reference proteome</keyword>
<evidence type="ECO:0000313" key="2">
    <source>
        <dbReference type="Proteomes" id="UP001066276"/>
    </source>
</evidence>